<comment type="caution">
    <text evidence="4">The sequence shown here is derived from an EMBL/GenBank/DDBJ whole genome shotgun (WGS) entry which is preliminary data.</text>
</comment>
<dbReference type="AlphaFoldDB" id="A0A9W4R182"/>
<reference evidence="4 6" key="1">
    <citation type="submission" date="2022-07" db="EMBL/GenBank/DDBJ databases">
        <authorList>
            <person name="Criscuolo A."/>
        </authorList>
    </citation>
    <scope>NUCLEOTIDE SEQUENCE</scope>
    <source>
        <strain evidence="6">CIP 111951</strain>
        <strain evidence="4">CIP111854</strain>
        <strain evidence="3">CIP111951</strain>
    </source>
</reference>
<dbReference type="InterPro" id="IPR005135">
    <property type="entry name" value="Endo/exonuclease/phosphatase"/>
</dbReference>
<evidence type="ECO:0000313" key="4">
    <source>
        <dbReference type="EMBL" id="CAH9062147.1"/>
    </source>
</evidence>
<keyword evidence="5" id="KW-1185">Reference proteome</keyword>
<evidence type="ECO:0000313" key="3">
    <source>
        <dbReference type="EMBL" id="CAH9061853.1"/>
    </source>
</evidence>
<accession>A0A9W4R182</accession>
<evidence type="ECO:0000256" key="1">
    <source>
        <dbReference type="SAM" id="Phobius"/>
    </source>
</evidence>
<proteinExistence type="predicted"/>
<feature type="transmembrane region" description="Helical" evidence="1">
    <location>
        <begin position="6"/>
        <end position="25"/>
    </location>
</feature>
<organism evidence="4 5">
    <name type="scientific">Pseudoalteromonas holothuriae</name>
    <dbReference type="NCBI Taxonomy" id="2963714"/>
    <lineage>
        <taxon>Bacteria</taxon>
        <taxon>Pseudomonadati</taxon>
        <taxon>Pseudomonadota</taxon>
        <taxon>Gammaproteobacteria</taxon>
        <taxon>Alteromonadales</taxon>
        <taxon>Pseudoalteromonadaceae</taxon>
        <taxon>Pseudoalteromonas</taxon>
    </lineage>
</organism>
<dbReference type="Gene3D" id="3.60.10.10">
    <property type="entry name" value="Endonuclease/exonuclease/phosphatase"/>
    <property type="match status" value="1"/>
</dbReference>
<gene>
    <name evidence="4" type="ORF">PSECIP111854_02954</name>
    <name evidence="3" type="ORF">PSECIP111951_02574</name>
</gene>
<dbReference type="Proteomes" id="UP001152485">
    <property type="component" value="Unassembled WGS sequence"/>
</dbReference>
<dbReference type="GO" id="GO:0003824">
    <property type="term" value="F:catalytic activity"/>
    <property type="evidence" value="ECO:0007669"/>
    <property type="project" value="InterPro"/>
</dbReference>
<dbReference type="RefSeq" id="WP_261593825.1">
    <property type="nucleotide sequence ID" value="NZ_CAMAPC010000012.1"/>
</dbReference>
<evidence type="ECO:0000313" key="5">
    <source>
        <dbReference type="Proteomes" id="UP001152467"/>
    </source>
</evidence>
<dbReference type="EMBL" id="CAMAPC010000012">
    <property type="protein sequence ID" value="CAH9062147.1"/>
    <property type="molecule type" value="Genomic_DNA"/>
</dbReference>
<protein>
    <recommendedName>
        <fullName evidence="2">Endonuclease/exonuclease/phosphatase domain-containing protein</fullName>
    </recommendedName>
</protein>
<dbReference type="Proteomes" id="UP001152467">
    <property type="component" value="Unassembled WGS sequence"/>
</dbReference>
<keyword evidence="1" id="KW-0472">Membrane</keyword>
<sequence>MRYLLIGIYTILMISAFFVSSFGYIGDIVDSLRAQWLMLGVFTCILGLLYSRLLFLSLFAISCCLLVFHLRVVVQEQSEKNYHNQLTIKQINLRYYNQSVINELAKLNEQTWDLLILQEFNDNNTALFDKLKPEYYKFGSDEHIGFPMGLGIISRYPLISKKVVYTQMQKVGYLEVDILVGNSIITVFAVHPPSPRSKKDWLNRNELLLVVYEAVKKLEGHWLISGDFNIVPWSKHFPFTNMPLCSHSLVNNRSWQYLNWLPSIVAGLPIDNCVVSEHQNITNVSVELFKGSDHKLLSFQLRF</sequence>
<feature type="domain" description="Endonuclease/exonuclease/phosphatase" evidence="2">
    <location>
        <begin position="100"/>
        <end position="294"/>
    </location>
</feature>
<evidence type="ECO:0000313" key="6">
    <source>
        <dbReference type="Proteomes" id="UP001152485"/>
    </source>
</evidence>
<dbReference type="InterPro" id="IPR036691">
    <property type="entry name" value="Endo/exonu/phosph_ase_sf"/>
</dbReference>
<name>A0A9W4R182_9GAMM</name>
<keyword evidence="1" id="KW-1133">Transmembrane helix</keyword>
<dbReference type="EMBL" id="CAMAPD010000012">
    <property type="protein sequence ID" value="CAH9061853.1"/>
    <property type="molecule type" value="Genomic_DNA"/>
</dbReference>
<dbReference type="SUPFAM" id="SSF56219">
    <property type="entry name" value="DNase I-like"/>
    <property type="match status" value="1"/>
</dbReference>
<dbReference type="Pfam" id="PF03372">
    <property type="entry name" value="Exo_endo_phos"/>
    <property type="match status" value="1"/>
</dbReference>
<feature type="transmembrane region" description="Helical" evidence="1">
    <location>
        <begin position="32"/>
        <end position="50"/>
    </location>
</feature>
<keyword evidence="1" id="KW-0812">Transmembrane</keyword>
<evidence type="ECO:0000259" key="2">
    <source>
        <dbReference type="Pfam" id="PF03372"/>
    </source>
</evidence>